<reference evidence="1 2" key="1">
    <citation type="submission" date="2016-11" db="EMBL/GenBank/DDBJ databases">
        <title>The macronuclear genome of Stentor coeruleus: a giant cell with tiny introns.</title>
        <authorList>
            <person name="Slabodnick M."/>
            <person name="Ruby J.G."/>
            <person name="Reiff S.B."/>
            <person name="Swart E.C."/>
            <person name="Gosai S."/>
            <person name="Prabakaran S."/>
            <person name="Witkowska E."/>
            <person name="Larue G.E."/>
            <person name="Fisher S."/>
            <person name="Freeman R.M."/>
            <person name="Gunawardena J."/>
            <person name="Chu W."/>
            <person name="Stover N.A."/>
            <person name="Gregory B.D."/>
            <person name="Nowacki M."/>
            <person name="Derisi J."/>
            <person name="Roy S.W."/>
            <person name="Marshall W.F."/>
            <person name="Sood P."/>
        </authorList>
    </citation>
    <scope>NUCLEOTIDE SEQUENCE [LARGE SCALE GENOMIC DNA]</scope>
    <source>
        <strain evidence="1">WM001</strain>
    </source>
</reference>
<comment type="caution">
    <text evidence="1">The sequence shown here is derived from an EMBL/GenBank/DDBJ whole genome shotgun (WGS) entry which is preliminary data.</text>
</comment>
<dbReference type="AlphaFoldDB" id="A0A1R2B721"/>
<name>A0A1R2B721_9CILI</name>
<proteinExistence type="predicted"/>
<gene>
    <name evidence="1" type="ORF">SteCoe_28978</name>
</gene>
<protein>
    <submittedName>
        <fullName evidence="1">Uncharacterized protein</fullName>
    </submittedName>
</protein>
<keyword evidence="2" id="KW-1185">Reference proteome</keyword>
<evidence type="ECO:0000313" key="1">
    <source>
        <dbReference type="EMBL" id="OMJ72561.1"/>
    </source>
</evidence>
<sequence length="181" mass="21233">MIHFKYANELHRRNRSNLISSRLDNASKKTYDTSKQNIRLNTSADVKRNQNCYNPIRARKHLVKNNLKPTKIRILHKTLCKNSLKDIEMQYEIRNNTEKFYDNEGISISSLLTVPRISSSSHPLQRSNLSSFMRSPDDLIHLRRRSRKSSVGCTAVKFSIFSEEYETPTPVFQPRYIDQNM</sequence>
<dbReference type="Proteomes" id="UP000187209">
    <property type="component" value="Unassembled WGS sequence"/>
</dbReference>
<evidence type="ECO:0000313" key="2">
    <source>
        <dbReference type="Proteomes" id="UP000187209"/>
    </source>
</evidence>
<dbReference type="EMBL" id="MPUH01000891">
    <property type="protein sequence ID" value="OMJ72561.1"/>
    <property type="molecule type" value="Genomic_DNA"/>
</dbReference>
<accession>A0A1R2B721</accession>
<organism evidence="1 2">
    <name type="scientific">Stentor coeruleus</name>
    <dbReference type="NCBI Taxonomy" id="5963"/>
    <lineage>
        <taxon>Eukaryota</taxon>
        <taxon>Sar</taxon>
        <taxon>Alveolata</taxon>
        <taxon>Ciliophora</taxon>
        <taxon>Postciliodesmatophora</taxon>
        <taxon>Heterotrichea</taxon>
        <taxon>Heterotrichida</taxon>
        <taxon>Stentoridae</taxon>
        <taxon>Stentor</taxon>
    </lineage>
</organism>